<dbReference type="RefSeq" id="XP_066936642.1">
    <property type="nucleotide sequence ID" value="XM_067080541.1"/>
</dbReference>
<proteinExistence type="predicted"/>
<dbReference type="EnsemblMetazoa" id="CLYHEMT024323.1">
    <property type="protein sequence ID" value="CLYHEMP024323.1"/>
    <property type="gene ID" value="CLYHEMG024323"/>
</dbReference>
<keyword evidence="4" id="KW-1185">Reference proteome</keyword>
<feature type="region of interest" description="Disordered" evidence="2">
    <location>
        <begin position="425"/>
        <end position="447"/>
    </location>
</feature>
<evidence type="ECO:0000313" key="4">
    <source>
        <dbReference type="Proteomes" id="UP000594262"/>
    </source>
</evidence>
<feature type="compositionally biased region" description="Basic and acidic residues" evidence="2">
    <location>
        <begin position="437"/>
        <end position="447"/>
    </location>
</feature>
<dbReference type="GeneID" id="136824479"/>
<protein>
    <submittedName>
        <fullName evidence="3">Uncharacterized protein</fullName>
    </submittedName>
</protein>
<organism evidence="3 4">
    <name type="scientific">Clytia hemisphaerica</name>
    <dbReference type="NCBI Taxonomy" id="252671"/>
    <lineage>
        <taxon>Eukaryota</taxon>
        <taxon>Metazoa</taxon>
        <taxon>Cnidaria</taxon>
        <taxon>Hydrozoa</taxon>
        <taxon>Hydroidolina</taxon>
        <taxon>Leptothecata</taxon>
        <taxon>Obeliida</taxon>
        <taxon>Clytiidae</taxon>
        <taxon>Clytia</taxon>
    </lineage>
</organism>
<evidence type="ECO:0000313" key="3">
    <source>
        <dbReference type="EnsemblMetazoa" id="CLYHEMP024323.1"/>
    </source>
</evidence>
<dbReference type="OrthoDB" id="6088715at2759"/>
<evidence type="ECO:0000256" key="2">
    <source>
        <dbReference type="SAM" id="MobiDB-lite"/>
    </source>
</evidence>
<reference evidence="3" key="1">
    <citation type="submission" date="2021-01" db="UniProtKB">
        <authorList>
            <consortium name="EnsemblMetazoa"/>
        </authorList>
    </citation>
    <scope>IDENTIFICATION</scope>
</reference>
<evidence type="ECO:0000256" key="1">
    <source>
        <dbReference type="SAM" id="Coils"/>
    </source>
</evidence>
<feature type="region of interest" description="Disordered" evidence="2">
    <location>
        <begin position="660"/>
        <end position="696"/>
    </location>
</feature>
<name>A0A7M5XLU8_9CNID</name>
<keyword evidence="1" id="KW-0175">Coiled coil</keyword>
<feature type="coiled-coil region" evidence="1">
    <location>
        <begin position="805"/>
        <end position="861"/>
    </location>
</feature>
<sequence length="917" mass="104143">MVSNLEKMDSTLNREFRDVLQMDASSIPQPIENVTSKTEAMTLNTDFGQFNLTTYNHTAEILNTKTQHNGFLQPDYGTSIDVETVRDIRNDMSENNVATFTKENFFFYDEEDEDFSESLEDVLARRAPYYNVDRDRRKKEILDSLDVESNRLQSTNDFKRVPELPKDSLQSPICVLVPQRDTLESPRDILELPKDVVTNGGIDALKATKDTLDSPIRFLQSPEDVFDEDFNALQSHNGPLQLPKEVIELEKVDELAAELDAFELPNVDVTKLQKLDGFCEIDFCESPHDVIIKASENTFTAELDTFELPKKVYHSPKKVDGSSKDDFSEELHILNPPEKVFESRKEVFESINDAFNEECNVLESPSETFGSPTMFNESSNDVSAGRLDFSQSLREFIKSLNGYAKPEKSVIEIFEERMVLKTGVKEDQTLEQGQKLPEPESERTDDHAEQANVINTRCVTESNEIEIDVSQRCTNEIATKQASSVTPVLDTCTPEPTQKVSTVLLPKTTMADNAFEESRQADNKDPYQAISTEAVSSPNTENTPTSSLESSMEITLEHFDVDNRRLPELLENVPVPKITTNLVDIDVSENFDRSNPTNVKAITSSDDLESDLSDNVPFQAISEGYDTLPGSHIKRNEFIIDLDDINEMDDLALTALEIEDETDDDLEAQETRTSPSDVTGEHKVDGVNNRSQSSLKSCQASGMTANALSPTVIEGPSSSGDTNLANSFDDENSSHSLQRNFDPIELLMRVEASSTTKDKVVDRDHERMMNEFYDLVRGVQNWTPGDWLTPGEYCDLIRQQSLPLVMAANRTIQTQKKEISEFRKENYLLKETMYGYYAEENNRLKRENKRLKESISKNKELYIRRETQRTEQQCRCHDNANFYVNVGSKKTSLFGRFKKLFGRIKRIFTCKKIEPMM</sequence>
<dbReference type="Proteomes" id="UP000594262">
    <property type="component" value="Unplaced"/>
</dbReference>
<accession>A0A7M5XLU8</accession>
<dbReference type="AlphaFoldDB" id="A0A7M5XLU8"/>